<name>A0A6L3ZK13_9FLAO</name>
<keyword evidence="2" id="KW-1185">Reference proteome</keyword>
<dbReference type="AlphaFoldDB" id="A0A6L3ZK13"/>
<proteinExistence type="predicted"/>
<dbReference type="PROSITE" id="PS51257">
    <property type="entry name" value="PROKAR_LIPOPROTEIN"/>
    <property type="match status" value="1"/>
</dbReference>
<comment type="caution">
    <text evidence="1">The sequence shown here is derived from an EMBL/GenBank/DDBJ whole genome shotgun (WGS) entry which is preliminary data.</text>
</comment>
<dbReference type="EMBL" id="WBVQ01000001">
    <property type="protein sequence ID" value="KAB2817480.1"/>
    <property type="molecule type" value="Genomic_DNA"/>
</dbReference>
<evidence type="ECO:0000313" key="1">
    <source>
        <dbReference type="EMBL" id="KAB2817480.1"/>
    </source>
</evidence>
<reference evidence="1 2" key="1">
    <citation type="submission" date="2019-10" db="EMBL/GenBank/DDBJ databases">
        <title>Genome sequence of Phaeocystidibacter marisrubri JCM30614 (type strain).</title>
        <authorList>
            <person name="Bowman J.P."/>
        </authorList>
    </citation>
    <scope>NUCLEOTIDE SEQUENCE [LARGE SCALE GENOMIC DNA]</scope>
    <source>
        <strain evidence="1 2">JCM 30614</strain>
    </source>
</reference>
<evidence type="ECO:0000313" key="2">
    <source>
        <dbReference type="Proteomes" id="UP000484164"/>
    </source>
</evidence>
<accession>A0A6L3ZK13</accession>
<organism evidence="1 2">
    <name type="scientific">Phaeocystidibacter marisrubri</name>
    <dbReference type="NCBI Taxonomy" id="1577780"/>
    <lineage>
        <taxon>Bacteria</taxon>
        <taxon>Pseudomonadati</taxon>
        <taxon>Bacteroidota</taxon>
        <taxon>Flavobacteriia</taxon>
        <taxon>Flavobacteriales</taxon>
        <taxon>Phaeocystidibacteraceae</taxon>
        <taxon>Phaeocystidibacter</taxon>
    </lineage>
</organism>
<dbReference type="Proteomes" id="UP000484164">
    <property type="component" value="Unassembled WGS sequence"/>
</dbReference>
<dbReference type="OrthoDB" id="1476808at2"/>
<dbReference type="RefSeq" id="WP_151692051.1">
    <property type="nucleotide sequence ID" value="NZ_BMGX01000002.1"/>
</dbReference>
<protein>
    <submittedName>
        <fullName evidence="1">Uncharacterized protein</fullName>
    </submittedName>
</protein>
<gene>
    <name evidence="1" type="ORF">F8C82_03530</name>
</gene>
<sequence length="232" mass="25979">MLKHLLQLLSGITLMATLASCSCDRTETIEISGQLVESCANETPISDVIIEYSTAYDGIVYDTTDSQGRFKLTLSTEKRISLWTVKQNSLYAYRTVSGVIADTVRIAQDIFESRDLHQMAWRQQVYTSFDFSESLVPFDSSDSLYVFVMSTDFSVFSRARMVGPIDSTTVLDSVALVFPPHTGYFHSSGTIEIWIGASPVPYDDILYKASLSTIRGNIACMDYVQPLLFEDY</sequence>